<organism evidence="1 2">
    <name type="scientific">Arachis hypogaea</name>
    <name type="common">Peanut</name>
    <dbReference type="NCBI Taxonomy" id="3818"/>
    <lineage>
        <taxon>Eukaryota</taxon>
        <taxon>Viridiplantae</taxon>
        <taxon>Streptophyta</taxon>
        <taxon>Embryophyta</taxon>
        <taxon>Tracheophyta</taxon>
        <taxon>Spermatophyta</taxon>
        <taxon>Magnoliopsida</taxon>
        <taxon>eudicotyledons</taxon>
        <taxon>Gunneridae</taxon>
        <taxon>Pentapetalae</taxon>
        <taxon>rosids</taxon>
        <taxon>fabids</taxon>
        <taxon>Fabales</taxon>
        <taxon>Fabaceae</taxon>
        <taxon>Papilionoideae</taxon>
        <taxon>50 kb inversion clade</taxon>
        <taxon>dalbergioids sensu lato</taxon>
        <taxon>Dalbergieae</taxon>
        <taxon>Pterocarpus clade</taxon>
        <taxon>Arachis</taxon>
    </lineage>
</organism>
<evidence type="ECO:0000313" key="1">
    <source>
        <dbReference type="EMBL" id="RYR34654.1"/>
    </source>
</evidence>
<dbReference type="InterPro" id="IPR012340">
    <property type="entry name" value="NA-bd_OB-fold"/>
</dbReference>
<evidence type="ECO:0000313" key="2">
    <source>
        <dbReference type="Proteomes" id="UP000289738"/>
    </source>
</evidence>
<name>A0A445B7L0_ARAHY</name>
<dbReference type="Proteomes" id="UP000289738">
    <property type="component" value="Chromosome A10"/>
</dbReference>
<dbReference type="SUPFAM" id="SSF50249">
    <property type="entry name" value="Nucleic acid-binding proteins"/>
    <property type="match status" value="2"/>
</dbReference>
<accession>A0A445B7L0</accession>
<comment type="caution">
    <text evidence="1">The sequence shown here is derived from an EMBL/GenBank/DDBJ whole genome shotgun (WGS) entry which is preliminary data.</text>
</comment>
<gene>
    <name evidence="1" type="ORF">Ahy_A10g049633</name>
</gene>
<protein>
    <submittedName>
        <fullName evidence="1">Uncharacterized protein</fullName>
    </submittedName>
</protein>
<dbReference type="AlphaFoldDB" id="A0A445B7L0"/>
<reference evidence="1 2" key="1">
    <citation type="submission" date="2019-01" db="EMBL/GenBank/DDBJ databases">
        <title>Sequencing of cultivated peanut Arachis hypogaea provides insights into genome evolution and oil improvement.</title>
        <authorList>
            <person name="Chen X."/>
        </authorList>
    </citation>
    <scope>NUCLEOTIDE SEQUENCE [LARGE SCALE GENOMIC DNA]</scope>
    <source>
        <strain evidence="2">cv. Fuhuasheng</strain>
        <tissue evidence="1">Leaves</tissue>
    </source>
</reference>
<keyword evidence="2" id="KW-1185">Reference proteome</keyword>
<sequence>MTNFSIVPNIGSNRVTQHRFKLLFQEETTITPGVPFSALNDGFSFCPISEILEKRGDSDYLIDFVGVITGVRPDKEINYCGKMIKVVILELYADGKKIQCNDGLFFVVVKVKEIFGGANWWLFSCVCGHSLDQVDNVFHCQVCDRDVDNAIAKYRVRIVVEDRNATAVFVLMDSAATKLFGKTCSSALMDHEKELNSGIQAPIYTPICEDYHHYAEVEKYKSRIARDAFIHACNVDDMLLDHFAVRYYCSTPEPDVFCLVLGKITSVLKEQKWWYSSCLCGAVIYPQNGQFFCSMCQLECVDAIPSYRLKVVISHASGSNVFILHDREVRHIIKKDCGDLLNEKSNFKETIYEHRVPPTMSDCLIGKKMVLMIDPRPVGYEYNTTVYIVHRICDDVSLVNLFERASPMHDKKSSSFQIELSDSVHGAKVVRPSTSGRLIADSFQLRNQKLYDKQYSIDFGCTTEATVNMQQKPCEFSVNQEVNSTTSEISATSL</sequence>
<dbReference type="PANTHER" id="PTHR47165">
    <property type="entry name" value="OS03G0429900 PROTEIN"/>
    <property type="match status" value="1"/>
</dbReference>
<dbReference type="EMBL" id="SDMP01000010">
    <property type="protein sequence ID" value="RYR34654.1"/>
    <property type="molecule type" value="Genomic_DNA"/>
</dbReference>
<proteinExistence type="predicted"/>
<dbReference type="Gene3D" id="2.40.50.140">
    <property type="entry name" value="Nucleic acid-binding proteins"/>
    <property type="match status" value="2"/>
</dbReference>
<dbReference type="PANTHER" id="PTHR47165:SF4">
    <property type="entry name" value="OS03G0429900 PROTEIN"/>
    <property type="match status" value="1"/>
</dbReference>